<evidence type="ECO:0000256" key="1">
    <source>
        <dbReference type="SAM" id="MobiDB-lite"/>
    </source>
</evidence>
<name>A0A699SQW4_TANCI</name>
<comment type="caution">
    <text evidence="2">The sequence shown here is derived from an EMBL/GenBank/DDBJ whole genome shotgun (WGS) entry which is preliminary data.</text>
</comment>
<feature type="region of interest" description="Disordered" evidence="1">
    <location>
        <begin position="48"/>
        <end position="81"/>
    </location>
</feature>
<organism evidence="2">
    <name type="scientific">Tanacetum cinerariifolium</name>
    <name type="common">Dalmatian daisy</name>
    <name type="synonym">Chrysanthemum cinerariifolium</name>
    <dbReference type="NCBI Taxonomy" id="118510"/>
    <lineage>
        <taxon>Eukaryota</taxon>
        <taxon>Viridiplantae</taxon>
        <taxon>Streptophyta</taxon>
        <taxon>Embryophyta</taxon>
        <taxon>Tracheophyta</taxon>
        <taxon>Spermatophyta</taxon>
        <taxon>Magnoliopsida</taxon>
        <taxon>eudicotyledons</taxon>
        <taxon>Gunneridae</taxon>
        <taxon>Pentapetalae</taxon>
        <taxon>asterids</taxon>
        <taxon>campanulids</taxon>
        <taxon>Asterales</taxon>
        <taxon>Asteraceae</taxon>
        <taxon>Asteroideae</taxon>
        <taxon>Anthemideae</taxon>
        <taxon>Anthemidinae</taxon>
        <taxon>Tanacetum</taxon>
    </lineage>
</organism>
<evidence type="ECO:0000313" key="2">
    <source>
        <dbReference type="EMBL" id="GFD00392.1"/>
    </source>
</evidence>
<dbReference type="EMBL" id="BKCJ011184576">
    <property type="protein sequence ID" value="GFD00392.1"/>
    <property type="molecule type" value="Genomic_DNA"/>
</dbReference>
<sequence>QGKLLFFQPLTQKGTIVKTRQTAIFQDLRRLSFQNAAVCIGDQNPVIQRSSKQHKENNSSEDEQQDTRKWRSKRERWTSHKEKDFSLGIKASTSVDIKGFSWYE</sequence>
<proteinExistence type="predicted"/>
<reference evidence="2" key="1">
    <citation type="journal article" date="2019" name="Sci. Rep.">
        <title>Draft genome of Tanacetum cinerariifolium, the natural source of mosquito coil.</title>
        <authorList>
            <person name="Yamashiro T."/>
            <person name="Shiraishi A."/>
            <person name="Satake H."/>
            <person name="Nakayama K."/>
        </authorList>
    </citation>
    <scope>NUCLEOTIDE SEQUENCE</scope>
</reference>
<feature type="non-terminal residue" evidence="2">
    <location>
        <position position="1"/>
    </location>
</feature>
<accession>A0A699SQW4</accession>
<gene>
    <name evidence="2" type="ORF">Tci_872361</name>
</gene>
<dbReference type="AlphaFoldDB" id="A0A699SQW4"/>
<protein>
    <submittedName>
        <fullName evidence="2">FIP1[V]-like protein</fullName>
    </submittedName>
</protein>
<feature type="compositionally biased region" description="Basic and acidic residues" evidence="1">
    <location>
        <begin position="65"/>
        <end position="81"/>
    </location>
</feature>